<evidence type="ECO:0000313" key="5">
    <source>
        <dbReference type="Proteomes" id="UP000214646"/>
    </source>
</evidence>
<dbReference type="GO" id="GO:0008233">
    <property type="term" value="F:peptidase activity"/>
    <property type="evidence" value="ECO:0007669"/>
    <property type="project" value="UniProtKB-KW"/>
</dbReference>
<dbReference type="SUPFAM" id="SSF54001">
    <property type="entry name" value="Cysteine proteinases"/>
    <property type="match status" value="1"/>
</dbReference>
<gene>
    <name evidence="4" type="ORF">FRUB_00074</name>
</gene>
<dbReference type="InterPro" id="IPR038765">
    <property type="entry name" value="Papain-like_cys_pep_sf"/>
</dbReference>
<accession>A0A225ED52</accession>
<feature type="transmembrane region" description="Helical" evidence="2">
    <location>
        <begin position="198"/>
        <end position="216"/>
    </location>
</feature>
<evidence type="ECO:0000256" key="2">
    <source>
        <dbReference type="SAM" id="Phobius"/>
    </source>
</evidence>
<feature type="transmembrane region" description="Helical" evidence="2">
    <location>
        <begin position="64"/>
        <end position="81"/>
    </location>
</feature>
<feature type="transmembrane region" description="Helical" evidence="2">
    <location>
        <begin position="145"/>
        <end position="164"/>
    </location>
</feature>
<dbReference type="RefSeq" id="WP_088251612.1">
    <property type="nucleotide sequence ID" value="NZ_NIDE01000001.1"/>
</dbReference>
<keyword evidence="5" id="KW-1185">Reference proteome</keyword>
<dbReference type="EMBL" id="NIDE01000001">
    <property type="protein sequence ID" value="OWK46375.1"/>
    <property type="molecule type" value="Genomic_DNA"/>
</dbReference>
<feature type="transmembrane region" description="Helical" evidence="2">
    <location>
        <begin position="87"/>
        <end position="109"/>
    </location>
</feature>
<feature type="transmembrane region" description="Helical" evidence="2">
    <location>
        <begin position="35"/>
        <end position="52"/>
    </location>
</feature>
<dbReference type="AlphaFoldDB" id="A0A225ED52"/>
<evidence type="ECO:0000256" key="1">
    <source>
        <dbReference type="SAM" id="MobiDB-lite"/>
    </source>
</evidence>
<reference evidence="5" key="1">
    <citation type="submission" date="2017-06" db="EMBL/GenBank/DDBJ databases">
        <title>Genome analysis of Fimbriiglobus ruber SP5, the first member of the order Planctomycetales with confirmed chitinolytic capability.</title>
        <authorList>
            <person name="Ravin N.V."/>
            <person name="Rakitin A.L."/>
            <person name="Ivanova A.A."/>
            <person name="Beletsky A.V."/>
            <person name="Kulichevskaya I.S."/>
            <person name="Mardanov A.V."/>
            <person name="Dedysh S.N."/>
        </authorList>
    </citation>
    <scope>NUCLEOTIDE SEQUENCE [LARGE SCALE GENOMIC DNA]</scope>
    <source>
        <strain evidence="5">SP5</strain>
    </source>
</reference>
<proteinExistence type="predicted"/>
<dbReference type="OrthoDB" id="9804872at2"/>
<dbReference type="GO" id="GO:0006508">
    <property type="term" value="P:proteolysis"/>
    <property type="evidence" value="ECO:0007669"/>
    <property type="project" value="UniProtKB-KW"/>
</dbReference>
<evidence type="ECO:0000259" key="3">
    <source>
        <dbReference type="SMART" id="SM00460"/>
    </source>
</evidence>
<dbReference type="PANTHER" id="PTHR42736">
    <property type="entry name" value="PROTEIN-GLUTAMINE GAMMA-GLUTAMYLTRANSFERASE"/>
    <property type="match status" value="1"/>
</dbReference>
<dbReference type="Gene3D" id="3.10.620.30">
    <property type="match status" value="1"/>
</dbReference>
<keyword evidence="2" id="KW-0472">Membrane</keyword>
<evidence type="ECO:0000313" key="4">
    <source>
        <dbReference type="EMBL" id="OWK46375.1"/>
    </source>
</evidence>
<protein>
    <submittedName>
        <fullName evidence="4">Transglutaminase-like enzyme, putative cysteine protease</fullName>
    </submittedName>
</protein>
<keyword evidence="4" id="KW-0645">Protease</keyword>
<organism evidence="4 5">
    <name type="scientific">Fimbriiglobus ruber</name>
    <dbReference type="NCBI Taxonomy" id="1908690"/>
    <lineage>
        <taxon>Bacteria</taxon>
        <taxon>Pseudomonadati</taxon>
        <taxon>Planctomycetota</taxon>
        <taxon>Planctomycetia</taxon>
        <taxon>Gemmatales</taxon>
        <taxon>Gemmataceae</taxon>
        <taxon>Fimbriiglobus</taxon>
    </lineage>
</organism>
<feature type="transmembrane region" description="Helical" evidence="2">
    <location>
        <begin position="121"/>
        <end position="139"/>
    </location>
</feature>
<feature type="region of interest" description="Disordered" evidence="1">
    <location>
        <begin position="379"/>
        <end position="401"/>
    </location>
</feature>
<dbReference type="Pfam" id="PF01841">
    <property type="entry name" value="Transglut_core"/>
    <property type="match status" value="1"/>
</dbReference>
<dbReference type="InterPro" id="IPR002931">
    <property type="entry name" value="Transglutaminase-like"/>
</dbReference>
<dbReference type="SMART" id="SM00460">
    <property type="entry name" value="TGc"/>
    <property type="match status" value="1"/>
</dbReference>
<keyword evidence="4" id="KW-0378">Hydrolase</keyword>
<dbReference type="Proteomes" id="UP000214646">
    <property type="component" value="Unassembled WGS sequence"/>
</dbReference>
<comment type="caution">
    <text evidence="4">The sequence shown here is derived from an EMBL/GenBank/DDBJ whole genome shotgun (WGS) entry which is preliminary data.</text>
</comment>
<sequence>MPTHFTFRLSTYLTLALACLCMGYSEWEFLREGSVCAGIVIVLLAVSFRTGSRYELSLRSANRVGFVIGSVAALWLAYQFANRRSLIYTLPWPASLLPYLAPLIMVLMPAKLFRPKHVGDWWAMQGIGLAGVGLASSMAEDEMFGLLFAMYTVAAVWSLTLFFFRREAGELPAVPNTTPGPVPVLVTSGTGTGFLGRALGWLAVAAVISLPLFFATPRSAAARWRFVKPQIETGMPGDQTVDLDRTGELRINRDVAFEVRATYPDGRPKVDLSPGQRWRGVSFNQYTNGKWTRVDMVPLMRFPLQLGLARQAWPDFGPSAYYLDFRPTVPGGIPVLADPVLWEPRQSAPVATVVDGHPQFWLQDRETVYRLVGQDASRPVTEYRQKTRPPSAENPDLGPPFEPADTLPDAFRERFAIYRAVNLPRVGEWTREMLRTRAQTDDRLRAAIARAADRNPFEVVPEDYELIARVCEAHLAHAGGYSYTLKLRRDDRDMDPIEEFLLKTKTGHCERFAAGLALMLRTVGVPAVYVLGYKGFDTDGDGTYLIRQEHAHAWVEVLVRRPAPPDYIFHPRTELIPGAPRYVWHWLSVDPNPASEEVETDHGMGDWFSTVRATGAAFFLDFIVGYNPDRRKEAAAAIGDLSSRGGTVAILVLGIVILGSAGRWVWKNRHRVRGTGGDDGPGTTGLPWFDRYQAILSAHGHSLESGATVREHAAAVAAALADSAGTAGAADVPVTVAKAFYAARYAGQPPEVDELTRLERDLSRLEKAMRTARKE</sequence>
<dbReference type="PANTHER" id="PTHR42736:SF1">
    <property type="entry name" value="PROTEIN-GLUTAMINE GAMMA-GLUTAMYLTRANSFERASE"/>
    <property type="match status" value="1"/>
</dbReference>
<feature type="transmembrane region" description="Helical" evidence="2">
    <location>
        <begin position="648"/>
        <end position="666"/>
    </location>
</feature>
<name>A0A225ED52_9BACT</name>
<keyword evidence="2" id="KW-0812">Transmembrane</keyword>
<dbReference type="InterPro" id="IPR021878">
    <property type="entry name" value="TgpA_N"/>
</dbReference>
<feature type="domain" description="Transglutaminase-like" evidence="3">
    <location>
        <begin position="501"/>
        <end position="593"/>
    </location>
</feature>
<dbReference type="InterPro" id="IPR052901">
    <property type="entry name" value="Bact_TGase-like"/>
</dbReference>
<keyword evidence="2" id="KW-1133">Transmembrane helix</keyword>
<dbReference type="Pfam" id="PF11992">
    <property type="entry name" value="TgpA_N"/>
    <property type="match status" value="1"/>
</dbReference>